<dbReference type="InterPro" id="IPR020806">
    <property type="entry name" value="PKS_PP-bd"/>
</dbReference>
<dbReference type="SMART" id="SM00822">
    <property type="entry name" value="PKS_KR"/>
    <property type="match status" value="1"/>
</dbReference>
<evidence type="ECO:0000259" key="7">
    <source>
        <dbReference type="PROSITE" id="PS52004"/>
    </source>
</evidence>
<dbReference type="SMART" id="SM00825">
    <property type="entry name" value="PKS_KS"/>
    <property type="match status" value="1"/>
</dbReference>
<evidence type="ECO:0000259" key="8">
    <source>
        <dbReference type="PROSITE" id="PS52019"/>
    </source>
</evidence>
<dbReference type="Gene3D" id="3.40.366.10">
    <property type="entry name" value="Malonyl-Coenzyme A Acyl Carrier Protein, domain 2"/>
    <property type="match status" value="1"/>
</dbReference>
<feature type="compositionally biased region" description="Basic and acidic residues" evidence="5">
    <location>
        <begin position="1762"/>
        <end position="1787"/>
    </location>
</feature>
<feature type="region of interest" description="C-terminal hotdog fold" evidence="4">
    <location>
        <begin position="1073"/>
        <end position="1229"/>
    </location>
</feature>
<dbReference type="PRINTS" id="PR01483">
    <property type="entry name" value="FASYNTHASE"/>
</dbReference>
<dbReference type="SUPFAM" id="SSF51735">
    <property type="entry name" value="NAD(P)-binding Rossmann-fold domains"/>
    <property type="match status" value="2"/>
</dbReference>
<dbReference type="PROSITE" id="PS52004">
    <property type="entry name" value="KS3_2"/>
    <property type="match status" value="1"/>
</dbReference>
<dbReference type="Proteomes" id="UP001235849">
    <property type="component" value="Unassembled WGS sequence"/>
</dbReference>
<dbReference type="Gene3D" id="3.10.129.10">
    <property type="entry name" value="Hotdog Thioesterase"/>
    <property type="match status" value="1"/>
</dbReference>
<dbReference type="Gene3D" id="3.40.47.10">
    <property type="match status" value="1"/>
</dbReference>
<evidence type="ECO:0000256" key="3">
    <source>
        <dbReference type="ARBA" id="ARBA00022679"/>
    </source>
</evidence>
<dbReference type="Pfam" id="PF00698">
    <property type="entry name" value="Acyl_transf_1"/>
    <property type="match status" value="1"/>
</dbReference>
<dbReference type="SUPFAM" id="SSF55048">
    <property type="entry name" value="Probable ACP-binding domain of malonyl-CoA ACP transacylase"/>
    <property type="match status" value="1"/>
</dbReference>
<dbReference type="InterPro" id="IPR003965">
    <property type="entry name" value="Fatty_acid_synthase"/>
</dbReference>
<dbReference type="Pfam" id="PF21089">
    <property type="entry name" value="PKS_DH_N"/>
    <property type="match status" value="1"/>
</dbReference>
<dbReference type="SUPFAM" id="SSF53901">
    <property type="entry name" value="Thiolase-like"/>
    <property type="match status" value="1"/>
</dbReference>
<gene>
    <name evidence="9" type="ORF">PMG25_15685</name>
</gene>
<dbReference type="SMART" id="SM01294">
    <property type="entry name" value="PKS_PP_betabranch"/>
    <property type="match status" value="1"/>
</dbReference>
<dbReference type="SMART" id="SM00827">
    <property type="entry name" value="PKS_AT"/>
    <property type="match status" value="1"/>
</dbReference>
<dbReference type="EMBL" id="JAQOSO010000084">
    <property type="protein sequence ID" value="MDJ1175532.1"/>
    <property type="molecule type" value="Genomic_DNA"/>
</dbReference>
<accession>A0ABT7B8P1</accession>
<protein>
    <submittedName>
        <fullName evidence="9">Type I polyketide synthase</fullName>
    </submittedName>
</protein>
<dbReference type="InterPro" id="IPR049551">
    <property type="entry name" value="PKS_DH_C"/>
</dbReference>
<dbReference type="PANTHER" id="PTHR43775:SF51">
    <property type="entry name" value="INACTIVE PHENOLPHTHIOCEROL SYNTHESIS POLYKETIDE SYNTHASE TYPE I PKS1-RELATED"/>
    <property type="match status" value="1"/>
</dbReference>
<dbReference type="InterPro" id="IPR001227">
    <property type="entry name" value="Ac_transferase_dom_sf"/>
</dbReference>
<dbReference type="InterPro" id="IPR016036">
    <property type="entry name" value="Malonyl_transacylase_ACP-bd"/>
</dbReference>
<dbReference type="Pfam" id="PF02801">
    <property type="entry name" value="Ketoacyl-synt_C"/>
    <property type="match status" value="1"/>
</dbReference>
<feature type="domain" description="Carrier" evidence="6">
    <location>
        <begin position="1856"/>
        <end position="1933"/>
    </location>
</feature>
<dbReference type="InterPro" id="IPR018201">
    <property type="entry name" value="Ketoacyl_synth_AS"/>
</dbReference>
<dbReference type="InterPro" id="IPR020841">
    <property type="entry name" value="PKS_Beta-ketoAc_synthase_dom"/>
</dbReference>
<dbReference type="SUPFAM" id="SSF47336">
    <property type="entry name" value="ACP-like"/>
    <property type="match status" value="1"/>
</dbReference>
<dbReference type="CDD" id="cd08955">
    <property type="entry name" value="KR_2_FAS_SDR_x"/>
    <property type="match status" value="1"/>
</dbReference>
<dbReference type="InterPro" id="IPR036291">
    <property type="entry name" value="NAD(P)-bd_dom_sf"/>
</dbReference>
<evidence type="ECO:0000313" key="9">
    <source>
        <dbReference type="EMBL" id="MDJ1175532.1"/>
    </source>
</evidence>
<dbReference type="InterPro" id="IPR020807">
    <property type="entry name" value="PKS_DH"/>
</dbReference>
<dbReference type="PROSITE" id="PS52019">
    <property type="entry name" value="PKS_MFAS_DH"/>
    <property type="match status" value="1"/>
</dbReference>
<dbReference type="Pfam" id="PF14765">
    <property type="entry name" value="PS-DH"/>
    <property type="match status" value="1"/>
</dbReference>
<dbReference type="InterPro" id="IPR057326">
    <property type="entry name" value="KR_dom"/>
</dbReference>
<feature type="region of interest" description="N-terminal hotdog fold" evidence="4">
    <location>
        <begin position="931"/>
        <end position="1057"/>
    </location>
</feature>
<feature type="active site" description="Proton donor; for dehydratase activity" evidence="4">
    <location>
        <position position="1136"/>
    </location>
</feature>
<dbReference type="Pfam" id="PF08659">
    <property type="entry name" value="KR"/>
    <property type="match status" value="1"/>
</dbReference>
<dbReference type="PANTHER" id="PTHR43775">
    <property type="entry name" value="FATTY ACID SYNTHASE"/>
    <property type="match status" value="1"/>
</dbReference>
<dbReference type="PROSITE" id="PS00606">
    <property type="entry name" value="KS3_1"/>
    <property type="match status" value="1"/>
</dbReference>
<dbReference type="InterPro" id="IPR049490">
    <property type="entry name" value="C883_1060-like_KR_N"/>
</dbReference>
<feature type="region of interest" description="Disordered" evidence="5">
    <location>
        <begin position="1511"/>
        <end position="1534"/>
    </location>
</feature>
<keyword evidence="3" id="KW-0808">Transferase</keyword>
<dbReference type="InterPro" id="IPR016039">
    <property type="entry name" value="Thiolase-like"/>
</dbReference>
<dbReference type="PROSITE" id="PS50075">
    <property type="entry name" value="CARRIER"/>
    <property type="match status" value="1"/>
</dbReference>
<organism evidence="9 10">
    <name type="scientific">Roseofilum capinflatum BLCC-M114</name>
    <dbReference type="NCBI Taxonomy" id="3022440"/>
    <lineage>
        <taxon>Bacteria</taxon>
        <taxon>Bacillati</taxon>
        <taxon>Cyanobacteriota</taxon>
        <taxon>Cyanophyceae</taxon>
        <taxon>Desertifilales</taxon>
        <taxon>Desertifilaceae</taxon>
        <taxon>Roseofilum</taxon>
        <taxon>Roseofilum capinflatum</taxon>
    </lineage>
</organism>
<proteinExistence type="predicted"/>
<dbReference type="InterPro" id="IPR013968">
    <property type="entry name" value="PKS_KR"/>
</dbReference>
<name>A0ABT7B8P1_9CYAN</name>
<dbReference type="InterPro" id="IPR014030">
    <property type="entry name" value="Ketoacyl_synth_N"/>
</dbReference>
<dbReference type="InterPro" id="IPR009081">
    <property type="entry name" value="PP-bd_ACP"/>
</dbReference>
<dbReference type="InterPro" id="IPR014043">
    <property type="entry name" value="Acyl_transferase_dom"/>
</dbReference>
<keyword evidence="2" id="KW-0597">Phosphoprotein</keyword>
<dbReference type="InterPro" id="IPR016035">
    <property type="entry name" value="Acyl_Trfase/lysoPLipase"/>
</dbReference>
<dbReference type="InterPro" id="IPR050091">
    <property type="entry name" value="PKS_NRPS_Biosynth_Enz"/>
</dbReference>
<evidence type="ECO:0000259" key="6">
    <source>
        <dbReference type="PROSITE" id="PS50075"/>
    </source>
</evidence>
<dbReference type="InterPro" id="IPR049552">
    <property type="entry name" value="PKS_DH_N"/>
</dbReference>
<dbReference type="CDD" id="cd00833">
    <property type="entry name" value="PKS"/>
    <property type="match status" value="1"/>
</dbReference>
<sequence length="1983" mass="216435">MTSDLNQTEDYPIDENDIAIIGMSGRFPGAKTIDEFWHNLKHGVEGISFLSESQLLKSGIEKDLLSNPNYVKASGSIEDIDRFDAQFFNYSPREAEELDPQQRLFLECSWEAIESAGYNPEVYDGSIGVYAGSGLPTYLMSHLGEKDFIVLSSRSFEQMVANDKDYLATRVAYKLNLTGPAINVQTACSTSLVAVHLACQSILNGECDMALAGGVSIQVPQEVGYLYQEGMVLSPDGHCRAFDEKAQGTVFANGVGVVLLKGLQDAIDDGDPIYAVIKGSAINNDGSLKLGYTAPSVEGQAAVISEAQAIADIDPSTISYLESHGTGTKLGDPIEVEALTRVFSAETDEKQFCAIGSVKTNVGHLNTAAGVVSLIKTALCLKHQTLVPSLNFDRPNPQIDFDNSPFYVHTALSPWETEQLPRRAGVSSFGVGGTNAHLVLQEPPPVEKEENELDRPAHLLALSAKTPQALIDAAANYQNYLQQNPDVNLADVCYSANTGRAPFPYRLAVTATNTQELAEKLSLDDGVGEGLKPAPTAPKIAFLFTGQGSQAENMGLQLYQNSPVFRDALDECNELLDLKPSLLEVLYPDLYKKKRGRKPKKSAIDETAYTQPALFAVEYALAKLWQSWGVEPSAVMGHSVGEYVAAVIAGVFSLEDGLKLIQARGQLMQQLPAGGGMVSVMASTVKIEPLLSGYGEKVAIAAINGPESTVISGDNGALAEISAKLEAEGIKTKALQVSHAFHSPLMEPMLAEFEAVAKELTYEQPQLTLISNVTGTLADASITTAQYWVNHVRQPVRFAQSMQTLHRQGYDLFLEVGPQPILLGMGRKCLPPEVPERSRRNRTWLPSLRSGVEDWEQMLSSLGELYGQGVNIDWVEFDAEYSRKKLVLPTYPFQRERYWIEPFASRGNNGAGLPNISPSPHSPIPPFPHSPTLLGQKFPLPLTDQVRFQTYFSPEFPSYVKDHRYYGKVVVAGASHIVMGLLAGQDSLKREACVLDDIEFMQILGGDDERSLQVALQGNPGEYEYQLISCIAGSESDPSADWIVHTKAKIRAPKPSELNREAMDLEAIKSRCPRHLSSSEYYSAVLDPLDGQFTLGTTFQWTEEAYLGDGEGLIKLKSPSSHPEMDEYWPHPGMVDAGIVPVALLSVSKESENGSESTQPAAYAFTSADSFRFLRTIDKNEQLWYYTKIDEFLSPGQLRGNTVLLTSTGEVVAEYIGIDFRELSRKLLLKSFGLDLDEWYYQVQWQPSDTSAALSAALPDVTEPAVETQEKTGTYLVLAPNQTWGDRLSKVLSENGYSAILAYPGDSYQQIDDHHYQLQPTAVEDFRQWLDGVRAQEENLLGILHLWSLAETHGLPKKKKRGKSPSPGMAQMQELTCASILHLLQSSPSVNDLPPLWLITQGAQQVGEESLVAPLSSLLWGLGKVIPMEHPELNCRCVDLDPSAKSPETDLITELLSALRLRSGSADGENQVAYRNGERQVMRMVRGQVDSTGGFTQLSFGVRAGSVGAGFASRHETPGSRLEDQKLGEPAPTEAAESSYLITGGLGSLGLELAQWLASNGAGHLILTGRSNPSNLAQETIQNIEETGVTVSVILGDMGQESDVADLFKQIKKLPPLKGVIHAAGLLDDGVLQQMTWERFTQVLAPKVAGAWYLHQFTKDLPLDFFVCFSSITSLLGSPGQGNYAAANGFLDAIAAYRRSLGLPGLSINWGPWANIGLAARMGAQQQNRLADQGIQMIPSEQGLQAFEELLGMGSVRAGFASRHETQGSRLEDRKLGEPAPTEDQKLSEPALTPAPTQMAVFPVNWPQFLTQMGINQLPPMLAEIAGQFDLANLGTSSGPRLREFLEQVKAASGDRRHLMLLDYLTTTVAKVLRRPKDLPDPEEGFFNLGLDSLMTIDLAQKIQNDLGISLSSTATFEYPNIQELAGYVDGVIPKLEAVETQSEEAVSEIDTEQLMLEISQLSGEDLDRSIDQALTELYQLIN</sequence>
<keyword evidence="10" id="KW-1185">Reference proteome</keyword>
<dbReference type="Pfam" id="PF00109">
    <property type="entry name" value="ketoacyl-synt"/>
    <property type="match status" value="1"/>
</dbReference>
<dbReference type="SMART" id="SM00826">
    <property type="entry name" value="PKS_DH"/>
    <property type="match status" value="1"/>
</dbReference>
<dbReference type="Pfam" id="PF00550">
    <property type="entry name" value="PP-binding"/>
    <property type="match status" value="1"/>
</dbReference>
<evidence type="ECO:0000256" key="4">
    <source>
        <dbReference type="PROSITE-ProRule" id="PRU01363"/>
    </source>
</evidence>
<reference evidence="9 10" key="1">
    <citation type="submission" date="2023-01" db="EMBL/GenBank/DDBJ databases">
        <title>Novel diversity within Roseofilum (Cyanobacteria; Desertifilaceae) from marine benthic mats with descriptions of four novel species.</title>
        <authorList>
            <person name="Wang Y."/>
            <person name="Berthold D.E."/>
            <person name="Hu J."/>
            <person name="Lefler F.W."/>
            <person name="Laughinghouse H.D. IV."/>
        </authorList>
    </citation>
    <scope>NUCLEOTIDE SEQUENCE [LARGE SCALE GENOMIC DNA]</scope>
    <source>
        <strain evidence="9 10">BLCC-M114</strain>
    </source>
</reference>
<evidence type="ECO:0000256" key="1">
    <source>
        <dbReference type="ARBA" id="ARBA00022450"/>
    </source>
</evidence>
<feature type="active site" description="Proton acceptor; for dehydratase activity" evidence="4">
    <location>
        <position position="963"/>
    </location>
</feature>
<dbReference type="Gene3D" id="3.10.129.120">
    <property type="match status" value="1"/>
</dbReference>
<feature type="domain" description="PKS/mFAS DH" evidence="8">
    <location>
        <begin position="931"/>
        <end position="1229"/>
    </location>
</feature>
<dbReference type="InterPro" id="IPR014031">
    <property type="entry name" value="Ketoacyl_synth_C"/>
</dbReference>
<evidence type="ECO:0000256" key="5">
    <source>
        <dbReference type="SAM" id="MobiDB-lite"/>
    </source>
</evidence>
<dbReference type="SUPFAM" id="SSF52151">
    <property type="entry name" value="FabD/lysophospholipase-like"/>
    <property type="match status" value="1"/>
</dbReference>
<dbReference type="Gene3D" id="3.40.50.720">
    <property type="entry name" value="NAD(P)-binding Rossmann-like Domain"/>
    <property type="match status" value="1"/>
</dbReference>
<dbReference type="Gene3D" id="1.10.1200.10">
    <property type="entry name" value="ACP-like"/>
    <property type="match status" value="1"/>
</dbReference>
<evidence type="ECO:0000313" key="10">
    <source>
        <dbReference type="Proteomes" id="UP001235849"/>
    </source>
</evidence>
<feature type="compositionally biased region" description="Basic and acidic residues" evidence="5">
    <location>
        <begin position="1513"/>
        <end position="1527"/>
    </location>
</feature>
<comment type="caution">
    <text evidence="9">The sequence shown here is derived from an EMBL/GenBank/DDBJ whole genome shotgun (WGS) entry which is preliminary data.</text>
</comment>
<dbReference type="SMART" id="SM00823">
    <property type="entry name" value="PKS_PP"/>
    <property type="match status" value="1"/>
</dbReference>
<dbReference type="Gene3D" id="3.30.70.3290">
    <property type="match status" value="1"/>
</dbReference>
<dbReference type="Pfam" id="PF21394">
    <property type="entry name" value="Beta-ketacyl_N"/>
    <property type="match status" value="1"/>
</dbReference>
<dbReference type="InterPro" id="IPR049900">
    <property type="entry name" value="PKS_mFAS_DH"/>
</dbReference>
<feature type="domain" description="Ketosynthase family 3 (KS3)" evidence="7">
    <location>
        <begin position="15"/>
        <end position="442"/>
    </location>
</feature>
<dbReference type="Pfam" id="PF22621">
    <property type="entry name" value="CurL-like_PKS_C"/>
    <property type="match status" value="1"/>
</dbReference>
<feature type="region of interest" description="Disordered" evidence="5">
    <location>
        <begin position="1762"/>
        <end position="1789"/>
    </location>
</feature>
<dbReference type="InterPro" id="IPR036736">
    <property type="entry name" value="ACP-like_sf"/>
</dbReference>
<evidence type="ECO:0000256" key="2">
    <source>
        <dbReference type="ARBA" id="ARBA00022553"/>
    </source>
</evidence>
<keyword evidence="1" id="KW-0596">Phosphopantetheine</keyword>
<dbReference type="RefSeq" id="WP_283767835.1">
    <property type="nucleotide sequence ID" value="NZ_JAQOSO010000084.1"/>
</dbReference>